<keyword evidence="3" id="KW-1185">Reference proteome</keyword>
<dbReference type="SUPFAM" id="SSF55729">
    <property type="entry name" value="Acyl-CoA N-acyltransferases (Nat)"/>
    <property type="match status" value="1"/>
</dbReference>
<dbReference type="OrthoDB" id="10481605at2759"/>
<evidence type="ECO:0000313" key="3">
    <source>
        <dbReference type="Proteomes" id="UP000789595"/>
    </source>
</evidence>
<protein>
    <recommendedName>
        <fullName evidence="4">N-acetyltransferase domain-containing protein</fullName>
    </recommendedName>
</protein>
<evidence type="ECO:0000313" key="1">
    <source>
        <dbReference type="EMBL" id="CAE0704794.1"/>
    </source>
</evidence>
<dbReference type="Proteomes" id="UP000789595">
    <property type="component" value="Unassembled WGS sequence"/>
</dbReference>
<dbReference type="EMBL" id="HBIW01023498">
    <property type="protein sequence ID" value="CAE0704794.1"/>
    <property type="molecule type" value="Transcribed_RNA"/>
</dbReference>
<dbReference type="AlphaFoldDB" id="A0A7S4A5X3"/>
<accession>A0A7S4A5X3</accession>
<reference evidence="2" key="2">
    <citation type="submission" date="2021-11" db="EMBL/GenBank/DDBJ databases">
        <authorList>
            <consortium name="Genoscope - CEA"/>
            <person name="William W."/>
        </authorList>
    </citation>
    <scope>NUCLEOTIDE SEQUENCE</scope>
</reference>
<evidence type="ECO:0008006" key="4">
    <source>
        <dbReference type="Google" id="ProtNLM"/>
    </source>
</evidence>
<name>A0A7S4A5X3_9STRA</name>
<sequence>MAEVAVQTKPTIALDDATLGRIAALWTAAFPTAEGRDRCAEAIERRATTAATDEEQLHYVEDGEEVVAAARTFVRCVNVADKQNLREGRRVKIGARHAQHAGRAGTILKRAAADDWVIHLDRLDGQADVIATFFMGDLLLERRVLCLAHVATSPSVRGRGLGAAVVRGAFSARLCESLPEALFCTGVPGFYEKLDCATLAPCDVVYPSDDLKKFVDPALMRFSLPTAPAWPAGGALHVNGAGW</sequence>
<reference evidence="1" key="1">
    <citation type="submission" date="2021-01" db="EMBL/GenBank/DDBJ databases">
        <authorList>
            <person name="Corre E."/>
            <person name="Pelletier E."/>
            <person name="Niang G."/>
            <person name="Scheremetjew M."/>
            <person name="Finn R."/>
            <person name="Kale V."/>
            <person name="Holt S."/>
            <person name="Cochrane G."/>
            <person name="Meng A."/>
            <person name="Brown T."/>
            <person name="Cohen L."/>
        </authorList>
    </citation>
    <scope>NUCLEOTIDE SEQUENCE</scope>
    <source>
        <strain evidence="1">CCMP1756</strain>
    </source>
</reference>
<organism evidence="1">
    <name type="scientific">Pelagomonas calceolata</name>
    <dbReference type="NCBI Taxonomy" id="35677"/>
    <lineage>
        <taxon>Eukaryota</taxon>
        <taxon>Sar</taxon>
        <taxon>Stramenopiles</taxon>
        <taxon>Ochrophyta</taxon>
        <taxon>Pelagophyceae</taxon>
        <taxon>Pelagomonadales</taxon>
        <taxon>Pelagomonadaceae</taxon>
        <taxon>Pelagomonas</taxon>
    </lineage>
</organism>
<dbReference type="EMBL" id="CAKKNE010000002">
    <property type="protein sequence ID" value="CAH0368730.1"/>
    <property type="molecule type" value="Genomic_DNA"/>
</dbReference>
<evidence type="ECO:0000313" key="2">
    <source>
        <dbReference type="EMBL" id="CAH0368730.1"/>
    </source>
</evidence>
<proteinExistence type="predicted"/>
<dbReference type="Gene3D" id="3.40.630.30">
    <property type="match status" value="1"/>
</dbReference>
<gene>
    <name evidence="1" type="ORF">PCAL00307_LOCUS20242</name>
    <name evidence="2" type="ORF">PECAL_2P18070</name>
</gene>
<dbReference type="InterPro" id="IPR016181">
    <property type="entry name" value="Acyl_CoA_acyltransferase"/>
</dbReference>